<proteinExistence type="inferred from homology"/>
<evidence type="ECO:0000313" key="10">
    <source>
        <dbReference type="Proteomes" id="UP000192678"/>
    </source>
</evidence>
<dbReference type="PANTHER" id="PTHR23514:SF3">
    <property type="entry name" value="BYPASS OF STOP CODON PROTEIN 6"/>
    <property type="match status" value="1"/>
</dbReference>
<dbReference type="Pfam" id="PF07690">
    <property type="entry name" value="MFS_1"/>
    <property type="match status" value="1"/>
</dbReference>
<feature type="transmembrane region" description="Helical" evidence="7">
    <location>
        <begin position="270"/>
        <end position="288"/>
    </location>
</feature>
<feature type="transmembrane region" description="Helical" evidence="7">
    <location>
        <begin position="294"/>
        <end position="315"/>
    </location>
</feature>
<evidence type="ECO:0000313" key="9">
    <source>
        <dbReference type="EMBL" id="SMC87295.1"/>
    </source>
</evidence>
<dbReference type="AlphaFoldDB" id="A0A1W2CPV9"/>
<dbReference type="STRING" id="475255.SAMN04488101_104178"/>
<evidence type="ECO:0000256" key="2">
    <source>
        <dbReference type="ARBA" id="ARBA00008335"/>
    </source>
</evidence>
<keyword evidence="10" id="KW-1185">Reference proteome</keyword>
<dbReference type="SUPFAM" id="SSF103473">
    <property type="entry name" value="MFS general substrate transporter"/>
    <property type="match status" value="1"/>
</dbReference>
<keyword evidence="3" id="KW-0813">Transport</keyword>
<evidence type="ECO:0000256" key="3">
    <source>
        <dbReference type="ARBA" id="ARBA00022448"/>
    </source>
</evidence>
<accession>A0A1W2CPV9</accession>
<feature type="transmembrane region" description="Helical" evidence="7">
    <location>
        <begin position="49"/>
        <end position="70"/>
    </location>
</feature>
<sequence length="430" mass="46493">MLNIQTNKLFWASCLALLVTSLSFGIRAGMMNQLGIDFQLSATQLGTITATAFWGFPLAIVVGGFVVDLIGMKRLLVMAFVFHLAGIVLTIFAQGYWTLFFSTLLIGIANGTVEAACNPLVATLYPNNKTTRLNHFHLWFPGGIVIGTLLVTLFVHLGLGWKVQVAMMIIPTLIYGYLFSKLDFPVTERVSSGYSSADMYKAVCSPLFIFMFICMFGTAITELFTGQWIGLLLKNVTDNAILLLTLTTGIMVIGRGFAEPVVKRLAPQGVLLLSAIFAATGLYMLSTFTGNSIFFAAIIFGIGVCYFWPTMIGFVSENIPQSGALGINLMGGAGMFAVSVYTIFMGSFYDDLIVKHLPSDGSLDTYLKAAEGTPAAQTLANAKNLAGPEILQATLVIPLVLIVAFAGLVVYMRSRKANKRLSYSDEAVTI</sequence>
<dbReference type="PANTHER" id="PTHR23514">
    <property type="entry name" value="BYPASS OF STOP CODON PROTEIN 6"/>
    <property type="match status" value="1"/>
</dbReference>
<dbReference type="PROSITE" id="PS50850">
    <property type="entry name" value="MFS"/>
    <property type="match status" value="1"/>
</dbReference>
<evidence type="ECO:0000256" key="5">
    <source>
        <dbReference type="ARBA" id="ARBA00022989"/>
    </source>
</evidence>
<dbReference type="RefSeq" id="WP_084289286.1">
    <property type="nucleotide sequence ID" value="NZ_FWYB01000004.1"/>
</dbReference>
<name>A0A1W2CPV9_9SPHI</name>
<evidence type="ECO:0000256" key="1">
    <source>
        <dbReference type="ARBA" id="ARBA00004127"/>
    </source>
</evidence>
<dbReference type="InterPro" id="IPR051788">
    <property type="entry name" value="MFS_Transporter"/>
</dbReference>
<dbReference type="Gene3D" id="1.20.1250.20">
    <property type="entry name" value="MFS general substrate transporter like domains"/>
    <property type="match status" value="1"/>
</dbReference>
<organism evidence="9 10">
    <name type="scientific">Pedobacter nyackensis</name>
    <dbReference type="NCBI Taxonomy" id="475255"/>
    <lineage>
        <taxon>Bacteria</taxon>
        <taxon>Pseudomonadati</taxon>
        <taxon>Bacteroidota</taxon>
        <taxon>Sphingobacteriia</taxon>
        <taxon>Sphingobacteriales</taxon>
        <taxon>Sphingobacteriaceae</taxon>
        <taxon>Pedobacter</taxon>
    </lineage>
</organism>
<feature type="transmembrane region" description="Helical" evidence="7">
    <location>
        <begin position="240"/>
        <end position="258"/>
    </location>
</feature>
<evidence type="ECO:0000259" key="8">
    <source>
        <dbReference type="PROSITE" id="PS50850"/>
    </source>
</evidence>
<feature type="transmembrane region" description="Helical" evidence="7">
    <location>
        <begin position="327"/>
        <end position="349"/>
    </location>
</feature>
<feature type="transmembrane region" description="Helical" evidence="7">
    <location>
        <begin position="200"/>
        <end position="220"/>
    </location>
</feature>
<evidence type="ECO:0000256" key="4">
    <source>
        <dbReference type="ARBA" id="ARBA00022692"/>
    </source>
</evidence>
<dbReference type="InterPro" id="IPR020846">
    <property type="entry name" value="MFS_dom"/>
</dbReference>
<evidence type="ECO:0000256" key="7">
    <source>
        <dbReference type="SAM" id="Phobius"/>
    </source>
</evidence>
<keyword evidence="6 7" id="KW-0472">Membrane</keyword>
<dbReference type="GO" id="GO:0012505">
    <property type="term" value="C:endomembrane system"/>
    <property type="evidence" value="ECO:0007669"/>
    <property type="project" value="UniProtKB-SubCell"/>
</dbReference>
<comment type="subcellular location">
    <subcellularLocation>
        <location evidence="1">Endomembrane system</location>
        <topology evidence="1">Multi-pass membrane protein</topology>
    </subcellularLocation>
</comment>
<protein>
    <submittedName>
        <fullName evidence="9">Fucose permease</fullName>
    </submittedName>
</protein>
<feature type="transmembrane region" description="Helical" evidence="7">
    <location>
        <begin position="136"/>
        <end position="155"/>
    </location>
</feature>
<dbReference type="GO" id="GO:0016020">
    <property type="term" value="C:membrane"/>
    <property type="evidence" value="ECO:0007669"/>
    <property type="project" value="TreeGrafter"/>
</dbReference>
<feature type="domain" description="Major facilitator superfamily (MFS) profile" evidence="8">
    <location>
        <begin position="9"/>
        <end position="416"/>
    </location>
</feature>
<feature type="transmembrane region" description="Helical" evidence="7">
    <location>
        <begin position="75"/>
        <end position="93"/>
    </location>
</feature>
<dbReference type="GO" id="GO:0022857">
    <property type="term" value="F:transmembrane transporter activity"/>
    <property type="evidence" value="ECO:0007669"/>
    <property type="project" value="InterPro"/>
</dbReference>
<feature type="transmembrane region" description="Helical" evidence="7">
    <location>
        <begin position="99"/>
        <end position="124"/>
    </location>
</feature>
<dbReference type="InterPro" id="IPR036259">
    <property type="entry name" value="MFS_trans_sf"/>
</dbReference>
<dbReference type="InterPro" id="IPR011701">
    <property type="entry name" value="MFS"/>
</dbReference>
<comment type="similarity">
    <text evidence="2">Belongs to the major facilitator superfamily.</text>
</comment>
<keyword evidence="4 7" id="KW-0812">Transmembrane</keyword>
<keyword evidence="5 7" id="KW-1133">Transmembrane helix</keyword>
<dbReference type="Proteomes" id="UP000192678">
    <property type="component" value="Unassembled WGS sequence"/>
</dbReference>
<gene>
    <name evidence="9" type="ORF">SAMN04488101_104178</name>
</gene>
<feature type="transmembrane region" description="Helical" evidence="7">
    <location>
        <begin position="161"/>
        <end position="179"/>
    </location>
</feature>
<dbReference type="EMBL" id="FWYB01000004">
    <property type="protein sequence ID" value="SMC87295.1"/>
    <property type="molecule type" value="Genomic_DNA"/>
</dbReference>
<dbReference type="OrthoDB" id="9783757at2"/>
<evidence type="ECO:0000256" key="6">
    <source>
        <dbReference type="ARBA" id="ARBA00023136"/>
    </source>
</evidence>
<feature type="transmembrane region" description="Helical" evidence="7">
    <location>
        <begin position="390"/>
        <end position="411"/>
    </location>
</feature>
<reference evidence="9 10" key="1">
    <citation type="submission" date="2017-04" db="EMBL/GenBank/DDBJ databases">
        <authorList>
            <person name="Afonso C.L."/>
            <person name="Miller P.J."/>
            <person name="Scott M.A."/>
            <person name="Spackman E."/>
            <person name="Goraichik I."/>
            <person name="Dimitrov K.M."/>
            <person name="Suarez D.L."/>
            <person name="Swayne D.E."/>
        </authorList>
    </citation>
    <scope>NUCLEOTIDE SEQUENCE [LARGE SCALE GENOMIC DNA]</scope>
    <source>
        <strain evidence="9 10">DSM 19625</strain>
    </source>
</reference>